<proteinExistence type="predicted"/>
<protein>
    <submittedName>
        <fullName evidence="1">Putative ovule protein</fullName>
    </submittedName>
</protein>
<name>A0A0V0H8P2_SOLCH</name>
<dbReference type="EMBL" id="GEDG01023436">
    <property type="protein sequence ID" value="JAP16741.1"/>
    <property type="molecule type" value="Transcribed_RNA"/>
</dbReference>
<dbReference type="AlphaFoldDB" id="A0A0V0H8P2"/>
<sequence>MQLLKFFKCLRGEMFYLFGSSSRGLERRKSSYSVNAALRSVLNTLLGRFGSLNTFLNSPTL</sequence>
<evidence type="ECO:0000313" key="1">
    <source>
        <dbReference type="EMBL" id="JAP16741.1"/>
    </source>
</evidence>
<reference evidence="1" key="1">
    <citation type="submission" date="2015-12" db="EMBL/GenBank/DDBJ databases">
        <title>Gene expression during late stages of embryo sac development: a critical building block for successful pollen-pistil interactions.</title>
        <authorList>
            <person name="Liu Y."/>
            <person name="Joly V."/>
            <person name="Sabar M."/>
            <person name="Matton D.P."/>
        </authorList>
    </citation>
    <scope>NUCLEOTIDE SEQUENCE</scope>
</reference>
<accession>A0A0V0H8P2</accession>
<organism evidence="1">
    <name type="scientific">Solanum chacoense</name>
    <name type="common">Chaco potato</name>
    <dbReference type="NCBI Taxonomy" id="4108"/>
    <lineage>
        <taxon>Eukaryota</taxon>
        <taxon>Viridiplantae</taxon>
        <taxon>Streptophyta</taxon>
        <taxon>Embryophyta</taxon>
        <taxon>Tracheophyta</taxon>
        <taxon>Spermatophyta</taxon>
        <taxon>Magnoliopsida</taxon>
        <taxon>eudicotyledons</taxon>
        <taxon>Gunneridae</taxon>
        <taxon>Pentapetalae</taxon>
        <taxon>asterids</taxon>
        <taxon>lamiids</taxon>
        <taxon>Solanales</taxon>
        <taxon>Solanaceae</taxon>
        <taxon>Solanoideae</taxon>
        <taxon>Solaneae</taxon>
        <taxon>Solanum</taxon>
    </lineage>
</organism>